<evidence type="ECO:0000313" key="5">
    <source>
        <dbReference type="Proteomes" id="UP000217448"/>
    </source>
</evidence>
<evidence type="ECO:0000313" key="3">
    <source>
        <dbReference type="EMBL" id="MCT4373418.1"/>
    </source>
</evidence>
<keyword evidence="5" id="KW-1185">Reference proteome</keyword>
<gene>
    <name evidence="3" type="ORF">CLG85_025230</name>
    <name evidence="4" type="ORF">CLG85_09850</name>
</gene>
<evidence type="ECO:0000313" key="4">
    <source>
        <dbReference type="EMBL" id="PBD19342.1"/>
    </source>
</evidence>
<reference evidence="4" key="1">
    <citation type="submission" date="2017-09" db="EMBL/GenBank/DDBJ databases">
        <title>Yangia sp. SAOS 153D whole genome sequencing.</title>
        <authorList>
            <person name="Verma A."/>
            <person name="Krishnamurthi S."/>
        </authorList>
    </citation>
    <scope>NUCLEOTIDE SEQUENCE [LARGE SCALE GENOMIC DNA]</scope>
    <source>
        <strain evidence="4">SAOS 153D</strain>
    </source>
</reference>
<dbReference type="OrthoDB" id="9807941at2"/>
<feature type="coiled-coil region" evidence="1">
    <location>
        <begin position="80"/>
        <end position="139"/>
    </location>
</feature>
<reference evidence="3" key="3">
    <citation type="submission" date="2024-05" db="EMBL/GenBank/DDBJ databases">
        <title>Yangia mangrovi SAOS 153D genome.</title>
        <authorList>
            <person name="Verma A."/>
            <person name="Pal Y."/>
            <person name="Sundharam S."/>
            <person name="Bisht B."/>
            <person name="Srinivasan K."/>
        </authorList>
    </citation>
    <scope>NUCLEOTIDE SEQUENCE</scope>
    <source>
        <strain evidence="3">SAOS 153D</strain>
    </source>
</reference>
<evidence type="ECO:0000256" key="1">
    <source>
        <dbReference type="SAM" id="Coils"/>
    </source>
</evidence>
<dbReference type="AlphaFoldDB" id="A0A2A3JW23"/>
<keyword evidence="1" id="KW-0175">Coiled coil</keyword>
<proteinExistence type="predicted"/>
<evidence type="ECO:0000256" key="2">
    <source>
        <dbReference type="SAM" id="MobiDB-lite"/>
    </source>
</evidence>
<comment type="caution">
    <text evidence="4">The sequence shown here is derived from an EMBL/GenBank/DDBJ whole genome shotgun (WGS) entry which is preliminary data.</text>
</comment>
<accession>A0A2A3JW23</accession>
<feature type="region of interest" description="Disordered" evidence="2">
    <location>
        <begin position="1"/>
        <end position="22"/>
    </location>
</feature>
<sequence>MTCDDPPLPDRDGRPGPDAPFSEIAGLIQGTEAELSRRFDDMELVLMELTQQLACPDPELSPDALPIRLQAGFERLATALEEARSDRAEVVARIETMQAAMLRGLDRLGRKVAGSAATRKKEQALLSRLEEAIEALSTAGRPPGQTTRIDEIFAAIDQISSGAPDALAEIRLGLERLEQRPEPDLDPLRGDIGRGFDRLAHALGNGDRRLTAERKALGHYLDGLETLFRRLEGTVQRLESASPPQDGPADQGLGDHLGQLETRLLGQQASSAEALRDLTMILAEWMARQELAMSNQNRRSA</sequence>
<dbReference type="RefSeq" id="WP_095882103.1">
    <property type="nucleotide sequence ID" value="NZ_NTHN02000087.1"/>
</dbReference>
<dbReference type="EMBL" id="NTHN01000143">
    <property type="protein sequence ID" value="PBD19342.1"/>
    <property type="molecule type" value="Genomic_DNA"/>
</dbReference>
<dbReference type="EMBL" id="NTHN02000087">
    <property type="protein sequence ID" value="MCT4373418.1"/>
    <property type="molecule type" value="Genomic_DNA"/>
</dbReference>
<protein>
    <submittedName>
        <fullName evidence="4">Uncharacterized protein</fullName>
    </submittedName>
</protein>
<dbReference type="Proteomes" id="UP000217448">
    <property type="component" value="Unassembled WGS sequence"/>
</dbReference>
<reference evidence="5" key="2">
    <citation type="submission" date="2023-07" db="EMBL/GenBank/DDBJ databases">
        <title>Yangia mangrovi SAOS 153D genome.</title>
        <authorList>
            <person name="Verma A."/>
            <person name="Pal Y."/>
            <person name="Sundharam S."/>
            <person name="Bisht B."/>
            <person name="Srinivasan K."/>
        </authorList>
    </citation>
    <scope>NUCLEOTIDE SEQUENCE [LARGE SCALE GENOMIC DNA]</scope>
    <source>
        <strain evidence="5">SAOS 153D</strain>
    </source>
</reference>
<name>A0A2A3JW23_9RHOB</name>
<organism evidence="4">
    <name type="scientific">Alloyangia mangrovi</name>
    <dbReference type="NCBI Taxonomy" id="1779329"/>
    <lineage>
        <taxon>Bacteria</taxon>
        <taxon>Pseudomonadati</taxon>
        <taxon>Pseudomonadota</taxon>
        <taxon>Alphaproteobacteria</taxon>
        <taxon>Rhodobacterales</taxon>
        <taxon>Roseobacteraceae</taxon>
        <taxon>Alloyangia</taxon>
    </lineage>
</organism>